<dbReference type="GO" id="GO:0006798">
    <property type="term" value="P:polyphosphate catabolic process"/>
    <property type="evidence" value="ECO:0007669"/>
    <property type="project" value="TreeGrafter"/>
</dbReference>
<feature type="compositionally biased region" description="Basic and acidic residues" evidence="1">
    <location>
        <begin position="223"/>
        <end position="232"/>
    </location>
</feature>
<dbReference type="Pfam" id="PF00149">
    <property type="entry name" value="Metallophos"/>
    <property type="match status" value="1"/>
</dbReference>
<dbReference type="GO" id="GO:0016791">
    <property type="term" value="F:phosphatase activity"/>
    <property type="evidence" value="ECO:0007669"/>
    <property type="project" value="TreeGrafter"/>
</dbReference>
<organism evidence="4 5">
    <name type="scientific">Saccharata proteae CBS 121410</name>
    <dbReference type="NCBI Taxonomy" id="1314787"/>
    <lineage>
        <taxon>Eukaryota</taxon>
        <taxon>Fungi</taxon>
        <taxon>Dikarya</taxon>
        <taxon>Ascomycota</taxon>
        <taxon>Pezizomycotina</taxon>
        <taxon>Dothideomycetes</taxon>
        <taxon>Dothideomycetes incertae sedis</taxon>
        <taxon>Botryosphaeriales</taxon>
        <taxon>Saccharataceae</taxon>
        <taxon>Saccharata</taxon>
    </lineage>
</organism>
<dbReference type="PANTHER" id="PTHR42850">
    <property type="entry name" value="METALLOPHOSPHOESTERASE"/>
    <property type="match status" value="1"/>
</dbReference>
<evidence type="ECO:0000256" key="1">
    <source>
        <dbReference type="SAM" id="MobiDB-lite"/>
    </source>
</evidence>
<comment type="caution">
    <text evidence="4">The sequence shown here is derived from an EMBL/GenBank/DDBJ whole genome shotgun (WGS) entry which is preliminary data.</text>
</comment>
<keyword evidence="2" id="KW-1133">Transmembrane helix</keyword>
<dbReference type="InterPro" id="IPR029052">
    <property type="entry name" value="Metallo-depent_PP-like"/>
</dbReference>
<gene>
    <name evidence="4" type="ORF">K490DRAFT_3088</name>
</gene>
<name>A0A9P4HWB2_9PEZI</name>
<evidence type="ECO:0000313" key="4">
    <source>
        <dbReference type="EMBL" id="KAF2086435.1"/>
    </source>
</evidence>
<dbReference type="PANTHER" id="PTHR42850:SF4">
    <property type="entry name" value="ZINC-DEPENDENT ENDOPOLYPHOSPHATASE"/>
    <property type="match status" value="1"/>
</dbReference>
<feature type="region of interest" description="Disordered" evidence="1">
    <location>
        <begin position="209"/>
        <end position="238"/>
    </location>
</feature>
<dbReference type="AlphaFoldDB" id="A0A9P4HWB2"/>
<reference evidence="4" key="1">
    <citation type="journal article" date="2020" name="Stud. Mycol.">
        <title>101 Dothideomycetes genomes: a test case for predicting lifestyles and emergence of pathogens.</title>
        <authorList>
            <person name="Haridas S."/>
            <person name="Albert R."/>
            <person name="Binder M."/>
            <person name="Bloem J."/>
            <person name="Labutti K."/>
            <person name="Salamov A."/>
            <person name="Andreopoulos B."/>
            <person name="Baker S."/>
            <person name="Barry K."/>
            <person name="Bills G."/>
            <person name="Bluhm B."/>
            <person name="Cannon C."/>
            <person name="Castanera R."/>
            <person name="Culley D."/>
            <person name="Daum C."/>
            <person name="Ezra D."/>
            <person name="Gonzalez J."/>
            <person name="Henrissat B."/>
            <person name="Kuo A."/>
            <person name="Liang C."/>
            <person name="Lipzen A."/>
            <person name="Lutzoni F."/>
            <person name="Magnuson J."/>
            <person name="Mondo S."/>
            <person name="Nolan M."/>
            <person name="Ohm R."/>
            <person name="Pangilinan J."/>
            <person name="Park H.-J."/>
            <person name="Ramirez L."/>
            <person name="Alfaro M."/>
            <person name="Sun H."/>
            <person name="Tritt A."/>
            <person name="Yoshinaga Y."/>
            <person name="Zwiers L.-H."/>
            <person name="Turgeon B."/>
            <person name="Goodwin S."/>
            <person name="Spatafora J."/>
            <person name="Crous P."/>
            <person name="Grigoriev I."/>
        </authorList>
    </citation>
    <scope>NUCLEOTIDE SEQUENCE</scope>
    <source>
        <strain evidence="4">CBS 121410</strain>
    </source>
</reference>
<dbReference type="GO" id="GO:0005737">
    <property type="term" value="C:cytoplasm"/>
    <property type="evidence" value="ECO:0007669"/>
    <property type="project" value="TreeGrafter"/>
</dbReference>
<protein>
    <submittedName>
        <fullName evidence="4">Metallo-dependent phosphatase</fullName>
    </submittedName>
</protein>
<dbReference type="InterPro" id="IPR004843">
    <property type="entry name" value="Calcineurin-like_PHP"/>
</dbReference>
<accession>A0A9P4HWB2</accession>
<feature type="non-terminal residue" evidence="4">
    <location>
        <position position="1"/>
    </location>
</feature>
<dbReference type="SUPFAM" id="SSF56300">
    <property type="entry name" value="Metallo-dependent phosphatases"/>
    <property type="match status" value="1"/>
</dbReference>
<feature type="transmembrane region" description="Helical" evidence="2">
    <location>
        <begin position="60"/>
        <end position="78"/>
    </location>
</feature>
<sequence>RPLVDFVTNDWRRQHRTDDLYTSDDDDFLYADKDSCLEPVWDSVVDAVGKVPRRLQRMSLMLLTFLFAMWLGWQYFLWPMYKEQQGLAASVVAPTTEGHYGANMRPVFKDMVQVKTLDSSLLPGATTERKRLVFVGDVHGCKEELSNLLSTLSFKPAHDHLILTGDIIAKGPDSPGVVDLVRSLGASCVRGNHEDRLLLALAASKNPLNPKFNADSPTASGETPKETKEESSTSKPSKHALLAAQLSAQQLDWLAQCPVILRVGPIPSLGEVVVAHAGLVPGVELDRHDPFMAMNMRSVDLETKVPSEGRDGVGWEKLWNSWQKSVSEERRSTVVYGHDSKTGLNLQRWSKGLDSGCVGGGKLSALVV</sequence>
<evidence type="ECO:0000313" key="5">
    <source>
        <dbReference type="Proteomes" id="UP000799776"/>
    </source>
</evidence>
<evidence type="ECO:0000256" key="2">
    <source>
        <dbReference type="SAM" id="Phobius"/>
    </source>
</evidence>
<dbReference type="Proteomes" id="UP000799776">
    <property type="component" value="Unassembled WGS sequence"/>
</dbReference>
<dbReference type="CDD" id="cd00144">
    <property type="entry name" value="MPP_PPP_family"/>
    <property type="match status" value="1"/>
</dbReference>
<evidence type="ECO:0000259" key="3">
    <source>
        <dbReference type="Pfam" id="PF00149"/>
    </source>
</evidence>
<dbReference type="GO" id="GO:0000298">
    <property type="term" value="F:endopolyphosphatase activity"/>
    <property type="evidence" value="ECO:0007669"/>
    <property type="project" value="TreeGrafter"/>
</dbReference>
<keyword evidence="2" id="KW-0472">Membrane</keyword>
<feature type="domain" description="Calcineurin-like phosphoesterase" evidence="3">
    <location>
        <begin position="131"/>
        <end position="342"/>
    </location>
</feature>
<dbReference type="InterPro" id="IPR050126">
    <property type="entry name" value="Ap4A_hydrolase"/>
</dbReference>
<feature type="non-terminal residue" evidence="4">
    <location>
        <position position="368"/>
    </location>
</feature>
<keyword evidence="2" id="KW-0812">Transmembrane</keyword>
<dbReference type="EMBL" id="ML978724">
    <property type="protein sequence ID" value="KAF2086435.1"/>
    <property type="molecule type" value="Genomic_DNA"/>
</dbReference>
<keyword evidence="5" id="KW-1185">Reference proteome</keyword>
<proteinExistence type="predicted"/>
<dbReference type="Gene3D" id="3.60.21.10">
    <property type="match status" value="1"/>
</dbReference>
<dbReference type="OrthoDB" id="10267127at2759"/>